<sequence>MKGHFITEYLLRLILPLAIYHSIVAEPCRRFSASNRPSLECISTSLTSLPPVPADVIRVHLFNNSIPYIESFPGTYDPIQELSLQYCQIERFAASAFSSLTALQKLDLSHNSIASFVIQKGLRGVTWLSLAHNGLRFVPDLSAMTSLKYLDLSYNALYRVNPRSLPIQLNFLSLAHNRIALLQPWTHLTQLQEVNVASNPLQCDCSLWEWVSWADKRSVVDPSTLPCNETVAEMRLYSSEKKSCGPMVDGHSEVERVELAQGQSTVLCCTVSALPVAAVHWIHGGIVLGQTEATTISDGARVRHCIDVQEGSGDAYGEYQCVASASGRNASKSFFIDTPRRMLPPKPPHSLLFYGQFSLVIFLFVFCFASYCIIRRDKSRTKTDDLCRNGGHVIPILVDDGYDKSMHDFRMQKESPRSGLYVGHQDEEWLAHTAV</sequence>
<feature type="non-terminal residue" evidence="12">
    <location>
        <position position="1"/>
    </location>
</feature>
<dbReference type="AlphaFoldDB" id="A0AA36CPA6"/>
<feature type="domain" description="Ig-like" evidence="11">
    <location>
        <begin position="246"/>
        <end position="335"/>
    </location>
</feature>
<dbReference type="InterPro" id="IPR001611">
    <property type="entry name" value="Leu-rich_rpt"/>
</dbReference>
<dbReference type="EMBL" id="CATQJA010002574">
    <property type="protein sequence ID" value="CAJ0571628.1"/>
    <property type="molecule type" value="Genomic_DNA"/>
</dbReference>
<dbReference type="PRINTS" id="PR00019">
    <property type="entry name" value="LEURICHRPT"/>
</dbReference>
<keyword evidence="3 9" id="KW-0812">Transmembrane</keyword>
<dbReference type="Gene3D" id="3.80.10.10">
    <property type="entry name" value="Ribonuclease Inhibitor"/>
    <property type="match status" value="2"/>
</dbReference>
<dbReference type="InterPro" id="IPR032675">
    <property type="entry name" value="LRR_dom_sf"/>
</dbReference>
<organism evidence="12 13">
    <name type="scientific">Mesorhabditis spiculigera</name>
    <dbReference type="NCBI Taxonomy" id="96644"/>
    <lineage>
        <taxon>Eukaryota</taxon>
        <taxon>Metazoa</taxon>
        <taxon>Ecdysozoa</taxon>
        <taxon>Nematoda</taxon>
        <taxon>Chromadorea</taxon>
        <taxon>Rhabditida</taxon>
        <taxon>Rhabditina</taxon>
        <taxon>Rhabditomorpha</taxon>
        <taxon>Rhabditoidea</taxon>
        <taxon>Rhabditidae</taxon>
        <taxon>Mesorhabditinae</taxon>
        <taxon>Mesorhabditis</taxon>
    </lineage>
</organism>
<evidence type="ECO:0000313" key="13">
    <source>
        <dbReference type="Proteomes" id="UP001177023"/>
    </source>
</evidence>
<keyword evidence="7 9" id="KW-0472">Membrane</keyword>
<feature type="chain" id="PRO_5041378050" description="Ig-like domain-containing protein" evidence="10">
    <location>
        <begin position="26"/>
        <end position="435"/>
    </location>
</feature>
<gene>
    <name evidence="12" type="ORF">MSPICULIGERA_LOCUS10030</name>
</gene>
<evidence type="ECO:0000256" key="8">
    <source>
        <dbReference type="ARBA" id="ARBA00023157"/>
    </source>
</evidence>
<dbReference type="PANTHER" id="PTHR24369">
    <property type="entry name" value="ANTIGEN BSP, PUTATIVE-RELATED"/>
    <property type="match status" value="1"/>
</dbReference>
<keyword evidence="13" id="KW-1185">Reference proteome</keyword>
<evidence type="ECO:0000256" key="10">
    <source>
        <dbReference type="SAM" id="SignalP"/>
    </source>
</evidence>
<dbReference type="Proteomes" id="UP001177023">
    <property type="component" value="Unassembled WGS sequence"/>
</dbReference>
<keyword evidence="4 10" id="KW-0732">Signal</keyword>
<evidence type="ECO:0000256" key="5">
    <source>
        <dbReference type="ARBA" id="ARBA00022737"/>
    </source>
</evidence>
<dbReference type="InterPro" id="IPR050541">
    <property type="entry name" value="LRR_TM_domain-containing"/>
</dbReference>
<dbReference type="SMART" id="SM00408">
    <property type="entry name" value="IGc2"/>
    <property type="match status" value="1"/>
</dbReference>
<dbReference type="GO" id="GO:0005886">
    <property type="term" value="C:plasma membrane"/>
    <property type="evidence" value="ECO:0007669"/>
    <property type="project" value="TreeGrafter"/>
</dbReference>
<keyword evidence="2" id="KW-0433">Leucine-rich repeat</keyword>
<evidence type="ECO:0000256" key="1">
    <source>
        <dbReference type="ARBA" id="ARBA00004167"/>
    </source>
</evidence>
<accession>A0AA36CPA6</accession>
<name>A0AA36CPA6_9BILA</name>
<evidence type="ECO:0000259" key="11">
    <source>
        <dbReference type="PROSITE" id="PS50835"/>
    </source>
</evidence>
<dbReference type="Gene3D" id="2.60.40.10">
    <property type="entry name" value="Immunoglobulins"/>
    <property type="match status" value="1"/>
</dbReference>
<dbReference type="PROSITE" id="PS50835">
    <property type="entry name" value="IG_LIKE"/>
    <property type="match status" value="1"/>
</dbReference>
<comment type="caution">
    <text evidence="12">The sequence shown here is derived from an EMBL/GenBank/DDBJ whole genome shotgun (WGS) entry which is preliminary data.</text>
</comment>
<protein>
    <recommendedName>
        <fullName evidence="11">Ig-like domain-containing protein</fullName>
    </recommendedName>
</protein>
<dbReference type="InterPro" id="IPR036179">
    <property type="entry name" value="Ig-like_dom_sf"/>
</dbReference>
<keyword evidence="5" id="KW-0677">Repeat</keyword>
<evidence type="ECO:0000256" key="9">
    <source>
        <dbReference type="SAM" id="Phobius"/>
    </source>
</evidence>
<reference evidence="12" key="1">
    <citation type="submission" date="2023-06" db="EMBL/GenBank/DDBJ databases">
        <authorList>
            <person name="Delattre M."/>
        </authorList>
    </citation>
    <scope>NUCLEOTIDE SEQUENCE</scope>
    <source>
        <strain evidence="12">AF72</strain>
    </source>
</reference>
<evidence type="ECO:0000256" key="3">
    <source>
        <dbReference type="ARBA" id="ARBA00022692"/>
    </source>
</evidence>
<feature type="signal peptide" evidence="10">
    <location>
        <begin position="1"/>
        <end position="25"/>
    </location>
</feature>
<dbReference type="PANTHER" id="PTHR24369:SF210">
    <property type="entry name" value="CHAOPTIN-RELATED"/>
    <property type="match status" value="1"/>
</dbReference>
<evidence type="ECO:0000313" key="12">
    <source>
        <dbReference type="EMBL" id="CAJ0571628.1"/>
    </source>
</evidence>
<dbReference type="Pfam" id="PF07679">
    <property type="entry name" value="I-set"/>
    <property type="match status" value="1"/>
</dbReference>
<evidence type="ECO:0000256" key="2">
    <source>
        <dbReference type="ARBA" id="ARBA00022614"/>
    </source>
</evidence>
<evidence type="ECO:0000256" key="7">
    <source>
        <dbReference type="ARBA" id="ARBA00023136"/>
    </source>
</evidence>
<dbReference type="Pfam" id="PF13855">
    <property type="entry name" value="LRR_8"/>
    <property type="match status" value="1"/>
</dbReference>
<keyword evidence="8" id="KW-1015">Disulfide bond</keyword>
<dbReference type="SUPFAM" id="SSF52075">
    <property type="entry name" value="Outer arm dynein light chain 1"/>
    <property type="match status" value="1"/>
</dbReference>
<keyword evidence="6 9" id="KW-1133">Transmembrane helix</keyword>
<dbReference type="Pfam" id="PF13516">
    <property type="entry name" value="LRR_6"/>
    <property type="match status" value="1"/>
</dbReference>
<evidence type="ECO:0000256" key="6">
    <source>
        <dbReference type="ARBA" id="ARBA00022989"/>
    </source>
</evidence>
<dbReference type="InterPro" id="IPR007110">
    <property type="entry name" value="Ig-like_dom"/>
</dbReference>
<dbReference type="InterPro" id="IPR003598">
    <property type="entry name" value="Ig_sub2"/>
</dbReference>
<proteinExistence type="predicted"/>
<dbReference type="InterPro" id="IPR013783">
    <property type="entry name" value="Ig-like_fold"/>
</dbReference>
<evidence type="ECO:0000256" key="4">
    <source>
        <dbReference type="ARBA" id="ARBA00022729"/>
    </source>
</evidence>
<feature type="transmembrane region" description="Helical" evidence="9">
    <location>
        <begin position="351"/>
        <end position="374"/>
    </location>
</feature>
<dbReference type="SUPFAM" id="SSF48726">
    <property type="entry name" value="Immunoglobulin"/>
    <property type="match status" value="1"/>
</dbReference>
<comment type="subcellular location">
    <subcellularLocation>
        <location evidence="1">Membrane</location>
        <topology evidence="1">Single-pass membrane protein</topology>
    </subcellularLocation>
</comment>
<dbReference type="InterPro" id="IPR013098">
    <property type="entry name" value="Ig_I-set"/>
</dbReference>